<feature type="transmembrane region" description="Helical" evidence="1">
    <location>
        <begin position="182"/>
        <end position="200"/>
    </location>
</feature>
<evidence type="ECO:0000259" key="2">
    <source>
        <dbReference type="Pfam" id="PF01569"/>
    </source>
</evidence>
<organism evidence="3 4">
    <name type="scientific">Hydrogenophaga electricum</name>
    <dbReference type="NCBI Taxonomy" id="1230953"/>
    <lineage>
        <taxon>Bacteria</taxon>
        <taxon>Pseudomonadati</taxon>
        <taxon>Pseudomonadota</taxon>
        <taxon>Betaproteobacteria</taxon>
        <taxon>Burkholderiales</taxon>
        <taxon>Comamonadaceae</taxon>
        <taxon>Hydrogenophaga</taxon>
    </lineage>
</organism>
<dbReference type="CDD" id="cd03396">
    <property type="entry name" value="PAP2_like_6"/>
    <property type="match status" value="1"/>
</dbReference>
<gene>
    <name evidence="3" type="ORF">GCM10007935_35310</name>
</gene>
<keyword evidence="1" id="KW-1133">Transmembrane helix</keyword>
<keyword evidence="1" id="KW-0812">Transmembrane</keyword>
<dbReference type="InterPro" id="IPR000326">
    <property type="entry name" value="PAP2/HPO"/>
</dbReference>
<protein>
    <recommendedName>
        <fullName evidence="2">Phosphatidic acid phosphatase type 2/haloperoxidase domain-containing protein</fullName>
    </recommendedName>
</protein>
<feature type="transmembrane region" description="Helical" evidence="1">
    <location>
        <begin position="65"/>
        <end position="83"/>
    </location>
</feature>
<dbReference type="SUPFAM" id="SSF48317">
    <property type="entry name" value="Acid phosphatase/Vanadium-dependent haloperoxidase"/>
    <property type="match status" value="1"/>
</dbReference>
<dbReference type="Proteomes" id="UP001156903">
    <property type="component" value="Unassembled WGS sequence"/>
</dbReference>
<accession>A0ABQ6C6V9</accession>
<name>A0ABQ6C6V9_9BURK</name>
<dbReference type="EMBL" id="BSPB01000044">
    <property type="protein sequence ID" value="GLS16091.1"/>
    <property type="molecule type" value="Genomic_DNA"/>
</dbReference>
<dbReference type="Gene3D" id="1.20.144.10">
    <property type="entry name" value="Phosphatidic acid phosphatase type 2/haloperoxidase"/>
    <property type="match status" value="1"/>
</dbReference>
<keyword evidence="1" id="KW-0472">Membrane</keyword>
<evidence type="ECO:0000313" key="4">
    <source>
        <dbReference type="Proteomes" id="UP001156903"/>
    </source>
</evidence>
<keyword evidence="4" id="KW-1185">Reference proteome</keyword>
<evidence type="ECO:0000256" key="1">
    <source>
        <dbReference type="SAM" id="Phobius"/>
    </source>
</evidence>
<comment type="caution">
    <text evidence="3">The sequence shown here is derived from an EMBL/GenBank/DDBJ whole genome shotgun (WGS) entry which is preliminary data.</text>
</comment>
<feature type="domain" description="Phosphatidic acid phosphatase type 2/haloperoxidase" evidence="2">
    <location>
        <begin position="99"/>
        <end position="230"/>
    </location>
</feature>
<evidence type="ECO:0000313" key="3">
    <source>
        <dbReference type="EMBL" id="GLS16091.1"/>
    </source>
</evidence>
<dbReference type="RefSeq" id="WP_284308885.1">
    <property type="nucleotide sequence ID" value="NZ_BSPB01000044.1"/>
</dbReference>
<dbReference type="Pfam" id="PF01569">
    <property type="entry name" value="PAP2"/>
    <property type="match status" value="1"/>
</dbReference>
<reference evidence="4" key="1">
    <citation type="journal article" date="2019" name="Int. J. Syst. Evol. Microbiol.">
        <title>The Global Catalogue of Microorganisms (GCM) 10K type strain sequencing project: providing services to taxonomists for standard genome sequencing and annotation.</title>
        <authorList>
            <consortium name="The Broad Institute Genomics Platform"/>
            <consortium name="The Broad Institute Genome Sequencing Center for Infectious Disease"/>
            <person name="Wu L."/>
            <person name="Ma J."/>
        </authorList>
    </citation>
    <scope>NUCLEOTIDE SEQUENCE [LARGE SCALE GENOMIC DNA]</scope>
    <source>
        <strain evidence="4">NBRC 109341</strain>
    </source>
</reference>
<feature type="transmembrane region" description="Helical" evidence="1">
    <location>
        <begin position="12"/>
        <end position="31"/>
    </location>
</feature>
<dbReference type="InterPro" id="IPR036938">
    <property type="entry name" value="PAP2/HPO_sf"/>
</dbReference>
<feature type="transmembrane region" description="Helical" evidence="1">
    <location>
        <begin position="212"/>
        <end position="230"/>
    </location>
</feature>
<proteinExistence type="predicted"/>
<sequence length="237" mass="25901">MPAPIPSSPPALPLRHLGAGWLLVVLAGLAWDASPGDLWVMQRIGDPQGFAGRADWWLSAVLHDGLRQVLLIAYAGLWLWALWPQRRPGALPRRERLALPLLVLASLIAVNLVKAGSRTSCPWDLQVFGGTAAHLSHWRWGLSDGGPGRCFPSGHAASAFAFLPLVLPRWRPPAGAERARGTGTRWFVAVIALGLLTGAVQTLRGAHYPSHTLWTFVLCAALSLLLWEGLRRWWARP</sequence>